<dbReference type="STRING" id="926569.ANT_12120"/>
<feature type="compositionally biased region" description="Low complexity" evidence="2">
    <location>
        <begin position="86"/>
        <end position="98"/>
    </location>
</feature>
<dbReference type="InterPro" id="IPR051398">
    <property type="entry name" value="Polysacch_Deacetylase"/>
</dbReference>
<dbReference type="PANTHER" id="PTHR34216:SF7">
    <property type="entry name" value="POLY-BETA-1,6-N-ACETYL-D-GLUCOSAMINE N-DEACETYLASE"/>
    <property type="match status" value="1"/>
</dbReference>
<dbReference type="AlphaFoldDB" id="E8N482"/>
<feature type="domain" description="NodB homology" evidence="3">
    <location>
        <begin position="204"/>
        <end position="343"/>
    </location>
</feature>
<dbReference type="PANTHER" id="PTHR34216">
    <property type="match status" value="1"/>
</dbReference>
<feature type="region of interest" description="Disordered" evidence="2">
    <location>
        <begin position="86"/>
        <end position="106"/>
    </location>
</feature>
<dbReference type="SUPFAM" id="SSF88713">
    <property type="entry name" value="Glycoside hydrolase/deacetylase"/>
    <property type="match status" value="1"/>
</dbReference>
<dbReference type="EMBL" id="AP012029">
    <property type="protein sequence ID" value="BAJ63246.1"/>
    <property type="molecule type" value="Genomic_DNA"/>
</dbReference>
<keyword evidence="5" id="KW-1185">Reference proteome</keyword>
<dbReference type="InterPro" id="IPR002509">
    <property type="entry name" value="NODB_dom"/>
</dbReference>
<dbReference type="KEGG" id="atm:ANT_12120"/>
<evidence type="ECO:0000259" key="3">
    <source>
        <dbReference type="Pfam" id="PF01522"/>
    </source>
</evidence>
<evidence type="ECO:0000313" key="4">
    <source>
        <dbReference type="EMBL" id="BAJ63246.1"/>
    </source>
</evidence>
<proteinExistence type="predicted"/>
<sequence length="435" mass="49155">MKPPNRFFAGLSIEESPEFSSGTITMMKPLGVNVLQGCLWGCLFLLGIVGCTVQPLPTPTPTLNVQETSLFHEAILTATYAIPEPTSTPTTVPSFTPTPTQPPVPPELPRVFQTSLLNPMDHPHPYIQDTCQVLKNRWKMGKSAPGTVVMPIMFHSITDGEVNHPYQISAHQVKELFQALEQKGFEAISMEQLAGFLQSNDYIPPRSVVLIVDDLHSASYYRDHFYPYLHPHGWTVTNAWISEPEASRRVRDENIALQREGWVDHQAHGVVHNINIVEFKPGTTIETSLYGKVDVETFIYRELQGSREAILETFGKAPIAYIWPGGNFSARAVQVAREVGYQLGFTVNPRGPLMYNWIPLGDEIDPKRPALLPENYVQDPLMVLPRYWDKDAILYLDTVIRIGEEARAYALENRERELEYYRLVCEPHVDTTSMP</sequence>
<keyword evidence="1" id="KW-0732">Signal</keyword>
<dbReference type="GO" id="GO:0016810">
    <property type="term" value="F:hydrolase activity, acting on carbon-nitrogen (but not peptide) bonds"/>
    <property type="evidence" value="ECO:0007669"/>
    <property type="project" value="InterPro"/>
</dbReference>
<dbReference type="InterPro" id="IPR011330">
    <property type="entry name" value="Glyco_hydro/deAcase_b/a-brl"/>
</dbReference>
<gene>
    <name evidence="4" type="ordered locus">ANT_12120</name>
</gene>
<dbReference type="Gene3D" id="3.20.20.370">
    <property type="entry name" value="Glycoside hydrolase/deacetylase"/>
    <property type="match status" value="1"/>
</dbReference>
<protein>
    <recommendedName>
        <fullName evidence="3">NodB homology domain-containing protein</fullName>
    </recommendedName>
</protein>
<dbReference type="GO" id="GO:0005975">
    <property type="term" value="P:carbohydrate metabolic process"/>
    <property type="evidence" value="ECO:0007669"/>
    <property type="project" value="InterPro"/>
</dbReference>
<reference evidence="4 5" key="1">
    <citation type="submission" date="2010-12" db="EMBL/GenBank/DDBJ databases">
        <title>Whole genome sequence of Anaerolinea thermophila UNI-1.</title>
        <authorList>
            <person name="Narita-Yamada S."/>
            <person name="Kishi E."/>
            <person name="Watanabe Y."/>
            <person name="Takasaki K."/>
            <person name="Ankai A."/>
            <person name="Oguchi A."/>
            <person name="Fukui S."/>
            <person name="Takahashi M."/>
            <person name="Yashiro I."/>
            <person name="Hosoyama A."/>
            <person name="Sekiguchi Y."/>
            <person name="Hanada S."/>
            <person name="Fujita N."/>
        </authorList>
    </citation>
    <scope>NUCLEOTIDE SEQUENCE [LARGE SCALE GENOMIC DNA]</scope>
    <source>
        <strain evidence="5">DSM 14523 / JCM 11388 / NBRC 100420 / UNI-1</strain>
    </source>
</reference>
<name>E8N482_ANATU</name>
<dbReference type="HOGENOM" id="CLU_629528_0_0_0"/>
<dbReference type="InParanoid" id="E8N482"/>
<evidence type="ECO:0000256" key="1">
    <source>
        <dbReference type="ARBA" id="ARBA00022729"/>
    </source>
</evidence>
<organism evidence="4 5">
    <name type="scientific">Anaerolinea thermophila (strain DSM 14523 / JCM 11388 / NBRC 100420 / UNI-1)</name>
    <dbReference type="NCBI Taxonomy" id="926569"/>
    <lineage>
        <taxon>Bacteria</taxon>
        <taxon>Bacillati</taxon>
        <taxon>Chloroflexota</taxon>
        <taxon>Anaerolineae</taxon>
        <taxon>Anaerolineales</taxon>
        <taxon>Anaerolineaceae</taxon>
        <taxon>Anaerolinea</taxon>
    </lineage>
</organism>
<evidence type="ECO:0000256" key="2">
    <source>
        <dbReference type="SAM" id="MobiDB-lite"/>
    </source>
</evidence>
<evidence type="ECO:0000313" key="5">
    <source>
        <dbReference type="Proteomes" id="UP000008922"/>
    </source>
</evidence>
<dbReference type="Proteomes" id="UP000008922">
    <property type="component" value="Chromosome"/>
</dbReference>
<dbReference type="RefSeq" id="WP_013559634.1">
    <property type="nucleotide sequence ID" value="NC_014960.1"/>
</dbReference>
<accession>E8N482</accession>
<dbReference type="eggNOG" id="COG0726">
    <property type="taxonomic scope" value="Bacteria"/>
</dbReference>
<dbReference type="Pfam" id="PF01522">
    <property type="entry name" value="Polysacc_deac_1"/>
    <property type="match status" value="1"/>
</dbReference>